<name>A0ABS3Z0E4_9BACT</name>
<dbReference type="Gene3D" id="3.30.1370.110">
    <property type="match status" value="1"/>
</dbReference>
<gene>
    <name evidence="2" type="ORF">J7I42_25370</name>
</gene>
<dbReference type="InterPro" id="IPR036781">
    <property type="entry name" value="Smr_assoc-like_sf"/>
</dbReference>
<dbReference type="InterPro" id="IPR036063">
    <property type="entry name" value="Smr_dom_sf"/>
</dbReference>
<keyword evidence="3" id="KW-1185">Reference proteome</keyword>
<dbReference type="Proteomes" id="UP000677244">
    <property type="component" value="Unassembled WGS sequence"/>
</dbReference>
<evidence type="ECO:0000313" key="3">
    <source>
        <dbReference type="Proteomes" id="UP000677244"/>
    </source>
</evidence>
<protein>
    <submittedName>
        <fullName evidence="2">Smr/MutS family protein</fullName>
    </submittedName>
</protein>
<reference evidence="2 3" key="1">
    <citation type="submission" date="2021-03" db="EMBL/GenBank/DDBJ databases">
        <title>Assistant Professor.</title>
        <authorList>
            <person name="Huq M.A."/>
        </authorList>
    </citation>
    <scope>NUCLEOTIDE SEQUENCE [LARGE SCALE GENOMIC DNA]</scope>
    <source>
        <strain evidence="2 3">MAH-29</strain>
    </source>
</reference>
<dbReference type="InterPro" id="IPR002625">
    <property type="entry name" value="Smr_dom"/>
</dbReference>
<accession>A0ABS3Z0E4</accession>
<sequence length="343" mass="40092">MKFEVGDKVVVNKTNEEGEVIEIINDKMVMVEVRGVKFPAYVDQLDFPYFKRFTEQKLFSPKKEKKFIDDVPREKKKITQRVVDGVWLTFIPISVNDEFGDDIVTELKVHLVNRTELDYKFTYKLTYGGNEDFELVNSIRAFEDFYLHDVPFENLNDNPAFGFEFSLVTPLKLKADYFEHTLKLKPKQVFTRIEEVRKKGEATFSYKLFEEYPPRPYEEEKSTGLDLGSLAKAGFKIYDASKVRQNLEAAKSELDLHIEALTPAWESMSNLEILDLQLKTFEKYFDLAVVHHLPWMIVIHGVGTGKLRDEIHEILKLRKEVKSFTNRYHPAYGYGATEIYFGY</sequence>
<proteinExistence type="predicted"/>
<feature type="domain" description="Smr" evidence="1">
    <location>
        <begin position="280"/>
        <end position="341"/>
    </location>
</feature>
<dbReference type="RefSeq" id="WP_209141690.1">
    <property type="nucleotide sequence ID" value="NZ_JAGHKO010000010.1"/>
</dbReference>
<organism evidence="2 3">
    <name type="scientific">Niastella soli</name>
    <dbReference type="NCBI Taxonomy" id="2821487"/>
    <lineage>
        <taxon>Bacteria</taxon>
        <taxon>Pseudomonadati</taxon>
        <taxon>Bacteroidota</taxon>
        <taxon>Chitinophagia</taxon>
        <taxon>Chitinophagales</taxon>
        <taxon>Chitinophagaceae</taxon>
        <taxon>Niastella</taxon>
    </lineage>
</organism>
<dbReference type="Pfam" id="PF01713">
    <property type="entry name" value="Smr"/>
    <property type="match status" value="1"/>
</dbReference>
<dbReference type="SUPFAM" id="SSF158949">
    <property type="entry name" value="Smr-associated domain-like"/>
    <property type="match status" value="1"/>
</dbReference>
<comment type="caution">
    <text evidence="2">The sequence shown here is derived from an EMBL/GenBank/DDBJ whole genome shotgun (WGS) entry which is preliminary data.</text>
</comment>
<evidence type="ECO:0000259" key="1">
    <source>
        <dbReference type="Pfam" id="PF01713"/>
    </source>
</evidence>
<evidence type="ECO:0000313" key="2">
    <source>
        <dbReference type="EMBL" id="MBO9203639.1"/>
    </source>
</evidence>
<dbReference type="EMBL" id="JAGHKO010000010">
    <property type="protein sequence ID" value="MBO9203639.1"/>
    <property type="molecule type" value="Genomic_DNA"/>
</dbReference>